<evidence type="ECO:0000313" key="1">
    <source>
        <dbReference type="EMBL" id="GMK59186.1"/>
    </source>
</evidence>
<proteinExistence type="predicted"/>
<reference evidence="1" key="1">
    <citation type="journal article" date="2023" name="BMC Genomics">
        <title>Chromosome-level genome assemblies of Cutaneotrichosporon spp. (Trichosporonales, Basidiomycota) reveal imbalanced evolution between nucleotide sequences and chromosome synteny.</title>
        <authorList>
            <person name="Kobayashi Y."/>
            <person name="Kayamori A."/>
            <person name="Aoki K."/>
            <person name="Shiwa Y."/>
            <person name="Matsutani M."/>
            <person name="Fujita N."/>
            <person name="Sugita T."/>
            <person name="Iwasaki W."/>
            <person name="Tanaka N."/>
            <person name="Takashima M."/>
        </authorList>
    </citation>
    <scope>NUCLEOTIDE SEQUENCE</scope>
    <source>
        <strain evidence="1">HIS016</strain>
    </source>
</reference>
<dbReference type="EMBL" id="BTCM01000007">
    <property type="protein sequence ID" value="GMK59186.1"/>
    <property type="molecule type" value="Genomic_DNA"/>
</dbReference>
<evidence type="ECO:0000313" key="2">
    <source>
        <dbReference type="Proteomes" id="UP001222932"/>
    </source>
</evidence>
<dbReference type="Gene3D" id="3.30.465.10">
    <property type="match status" value="1"/>
</dbReference>
<dbReference type="Proteomes" id="UP001222932">
    <property type="component" value="Unassembled WGS sequence"/>
</dbReference>
<name>A0AAD3TYG0_9TREE</name>
<organism evidence="1 2">
    <name type="scientific">Cutaneotrichosporon spelunceum</name>
    <dbReference type="NCBI Taxonomy" id="1672016"/>
    <lineage>
        <taxon>Eukaryota</taxon>
        <taxon>Fungi</taxon>
        <taxon>Dikarya</taxon>
        <taxon>Basidiomycota</taxon>
        <taxon>Agaricomycotina</taxon>
        <taxon>Tremellomycetes</taxon>
        <taxon>Trichosporonales</taxon>
        <taxon>Trichosporonaceae</taxon>
        <taxon>Cutaneotrichosporon</taxon>
    </lineage>
</organism>
<sequence>MHHVSDAISQAVPHAKATVSKAIDAAVAEVKTQGPQIKVFMPGGESTTAQPGAVALPNSAEDSVLFLKLAALEGVQQVCVRSGDHSFEGMSLGGKNSRALVIDMANMNQVAGGVLLAHVYEAVWNNGQQVVGMGSCGSVAVAGQMQAGGYRHYTRKLSAFTNGADAFKTREALQGWGTFTVQWPLHDFDIGKYLRQIEDAVFRADVGLRPMIVLWKSVLEVTGSVLLDPDTVVDEAFKTFVAKYPPKLSTATQTFAT</sequence>
<protein>
    <submittedName>
        <fullName evidence="1">Uncharacterized protein</fullName>
    </submittedName>
</protein>
<reference evidence="1" key="2">
    <citation type="submission" date="2023-06" db="EMBL/GenBank/DDBJ databases">
        <authorList>
            <person name="Kobayashi Y."/>
            <person name="Kayamori A."/>
            <person name="Aoki K."/>
            <person name="Shiwa Y."/>
            <person name="Fujita N."/>
            <person name="Sugita T."/>
            <person name="Iwasaki W."/>
            <person name="Tanaka N."/>
            <person name="Takashima M."/>
        </authorList>
    </citation>
    <scope>NUCLEOTIDE SEQUENCE</scope>
    <source>
        <strain evidence="1">HIS016</strain>
    </source>
</reference>
<comment type="caution">
    <text evidence="1">The sequence shown here is derived from an EMBL/GenBank/DDBJ whole genome shotgun (WGS) entry which is preliminary data.</text>
</comment>
<gene>
    <name evidence="1" type="ORF">CspeluHIS016_0702010</name>
</gene>
<dbReference type="InterPro" id="IPR036318">
    <property type="entry name" value="FAD-bd_PCMH-like_sf"/>
</dbReference>
<dbReference type="InterPro" id="IPR016169">
    <property type="entry name" value="FAD-bd_PCMH_sub2"/>
</dbReference>
<dbReference type="AlphaFoldDB" id="A0AAD3TYG0"/>
<keyword evidence="2" id="KW-1185">Reference proteome</keyword>
<accession>A0AAD3TYG0</accession>
<dbReference type="SUPFAM" id="SSF56176">
    <property type="entry name" value="FAD-binding/transporter-associated domain-like"/>
    <property type="match status" value="1"/>
</dbReference>
<dbReference type="GO" id="GO:0050660">
    <property type="term" value="F:flavin adenine dinucleotide binding"/>
    <property type="evidence" value="ECO:0007669"/>
    <property type="project" value="InterPro"/>
</dbReference>